<dbReference type="SUPFAM" id="SSF56784">
    <property type="entry name" value="HAD-like"/>
    <property type="match status" value="1"/>
</dbReference>
<dbReference type="Gene3D" id="3.40.1110.10">
    <property type="entry name" value="Calcium-transporting ATPase, cytoplasmic domain N"/>
    <property type="match status" value="1"/>
</dbReference>
<dbReference type="EC" id="7.2.2.14" evidence="4"/>
<keyword evidence="14 18" id="KW-1133">Transmembrane helix</keyword>
<evidence type="ECO:0000256" key="9">
    <source>
        <dbReference type="ARBA" id="ARBA00022692"/>
    </source>
</evidence>
<keyword evidence="21" id="KW-1185">Reference proteome</keyword>
<dbReference type="GO" id="GO:0016887">
    <property type="term" value="F:ATP hydrolysis activity"/>
    <property type="evidence" value="ECO:0007669"/>
    <property type="project" value="InterPro"/>
</dbReference>
<dbReference type="InterPro" id="IPR036412">
    <property type="entry name" value="HAD-like_sf"/>
</dbReference>
<feature type="transmembrane region" description="Helical" evidence="18">
    <location>
        <begin position="736"/>
        <end position="759"/>
    </location>
</feature>
<evidence type="ECO:0000256" key="13">
    <source>
        <dbReference type="ARBA" id="ARBA00022967"/>
    </source>
</evidence>
<dbReference type="InterPro" id="IPR018303">
    <property type="entry name" value="ATPase_P-typ_P_site"/>
</dbReference>
<dbReference type="STRING" id="1453999.AW06_000132"/>
<dbReference type="InterPro" id="IPR023298">
    <property type="entry name" value="ATPase_P-typ_TM_dom_sf"/>
</dbReference>
<gene>
    <name evidence="20" type="primary">mgtA_1</name>
    <name evidence="20" type="ORF">AW06_000132</name>
</gene>
<dbReference type="InterPro" id="IPR006415">
    <property type="entry name" value="P-type_ATPase_IIIB"/>
</dbReference>
<comment type="catalytic activity">
    <reaction evidence="17">
        <text>Mg(2+)(out) + ATP + H2O = Mg(2+)(in) + ADP + phosphate + H(+)</text>
        <dbReference type="Rhea" id="RHEA:10260"/>
        <dbReference type="ChEBI" id="CHEBI:15377"/>
        <dbReference type="ChEBI" id="CHEBI:15378"/>
        <dbReference type="ChEBI" id="CHEBI:18420"/>
        <dbReference type="ChEBI" id="CHEBI:30616"/>
        <dbReference type="ChEBI" id="CHEBI:43474"/>
        <dbReference type="ChEBI" id="CHEBI:456216"/>
        <dbReference type="EC" id="7.2.2.14"/>
    </reaction>
</comment>
<evidence type="ECO:0000256" key="8">
    <source>
        <dbReference type="ARBA" id="ARBA00022553"/>
    </source>
</evidence>
<evidence type="ECO:0000256" key="10">
    <source>
        <dbReference type="ARBA" id="ARBA00022741"/>
    </source>
</evidence>
<feature type="transmembrane region" description="Helical" evidence="18">
    <location>
        <begin position="832"/>
        <end position="850"/>
    </location>
</feature>
<keyword evidence="13" id="KW-1278">Translocase</keyword>
<comment type="caution">
    <text evidence="20">The sequence shown here is derived from an EMBL/GenBank/DDBJ whole genome shotgun (WGS) entry which is preliminary data.</text>
</comment>
<evidence type="ECO:0000256" key="7">
    <source>
        <dbReference type="ARBA" id="ARBA00022519"/>
    </source>
</evidence>
<evidence type="ECO:0000256" key="12">
    <source>
        <dbReference type="ARBA" id="ARBA00022842"/>
    </source>
</evidence>
<dbReference type="PANTHER" id="PTHR42861">
    <property type="entry name" value="CALCIUM-TRANSPORTING ATPASE"/>
    <property type="match status" value="1"/>
</dbReference>
<comment type="subcellular location">
    <subcellularLocation>
        <location evidence="2">Cell inner membrane</location>
        <topology evidence="2">Multi-pass membrane protein</topology>
    </subcellularLocation>
</comment>
<dbReference type="SFLD" id="SFLDG00002">
    <property type="entry name" value="C1.7:_P-type_atpase_like"/>
    <property type="match status" value="1"/>
</dbReference>
<dbReference type="GO" id="GO:0005886">
    <property type="term" value="C:plasma membrane"/>
    <property type="evidence" value="ECO:0007669"/>
    <property type="project" value="UniProtKB-SubCell"/>
</dbReference>
<dbReference type="SUPFAM" id="SSF81665">
    <property type="entry name" value="Calcium ATPase, transmembrane domain M"/>
    <property type="match status" value="1"/>
</dbReference>
<feature type="transmembrane region" description="Helical" evidence="18">
    <location>
        <begin position="765"/>
        <end position="787"/>
    </location>
</feature>
<evidence type="ECO:0000256" key="2">
    <source>
        <dbReference type="ARBA" id="ARBA00004429"/>
    </source>
</evidence>
<dbReference type="InterPro" id="IPR059000">
    <property type="entry name" value="ATPase_P-type_domA"/>
</dbReference>
<dbReference type="Gene3D" id="2.70.150.10">
    <property type="entry name" value="Calcium-transporting ATPase, cytoplasmic transduction domain A"/>
    <property type="match status" value="1"/>
</dbReference>
<evidence type="ECO:0000259" key="19">
    <source>
        <dbReference type="SMART" id="SM00831"/>
    </source>
</evidence>
<keyword evidence="9 18" id="KW-0812">Transmembrane</keyword>
<feature type="transmembrane region" description="Helical" evidence="18">
    <location>
        <begin position="264"/>
        <end position="284"/>
    </location>
</feature>
<dbReference type="InterPro" id="IPR023214">
    <property type="entry name" value="HAD_sf"/>
</dbReference>
<dbReference type="RefSeq" id="WP_273704259.1">
    <property type="nucleotide sequence ID" value="NZ_JDST02000003.1"/>
</dbReference>
<reference evidence="20" key="1">
    <citation type="submission" date="2014-02" db="EMBL/GenBank/DDBJ databases">
        <title>Expanding our view of genomic diversity in Candidatus Accumulibacter clades.</title>
        <authorList>
            <person name="Skennerton C.T."/>
            <person name="Barr J.J."/>
            <person name="Slater F.R."/>
            <person name="Bond P.L."/>
            <person name="Tyson G.W."/>
        </authorList>
    </citation>
    <scope>NUCLEOTIDE SEQUENCE [LARGE SCALE GENOMIC DNA]</scope>
</reference>
<keyword evidence="15 18" id="KW-0472">Membrane</keyword>
<dbReference type="GO" id="GO:0015444">
    <property type="term" value="F:P-type magnesium transporter activity"/>
    <property type="evidence" value="ECO:0007669"/>
    <property type="project" value="UniProtKB-EC"/>
</dbReference>
<dbReference type="Pfam" id="PF00690">
    <property type="entry name" value="Cation_ATPase_N"/>
    <property type="match status" value="1"/>
</dbReference>
<feature type="transmembrane region" description="Helical" evidence="18">
    <location>
        <begin position="290"/>
        <end position="314"/>
    </location>
</feature>
<keyword evidence="20" id="KW-0378">Hydrolase</keyword>
<dbReference type="InterPro" id="IPR004014">
    <property type="entry name" value="ATPase_P-typ_cation-transptr_N"/>
</dbReference>
<evidence type="ECO:0000256" key="4">
    <source>
        <dbReference type="ARBA" id="ARBA00012786"/>
    </source>
</evidence>
<dbReference type="Proteomes" id="UP000021315">
    <property type="component" value="Unassembled WGS sequence"/>
</dbReference>
<comment type="function">
    <text evidence="1">Mediates magnesium influx to the cytosol.</text>
</comment>
<evidence type="ECO:0000256" key="3">
    <source>
        <dbReference type="ARBA" id="ARBA00008746"/>
    </source>
</evidence>
<dbReference type="Pfam" id="PF00122">
    <property type="entry name" value="E1-E2_ATPase"/>
    <property type="match status" value="1"/>
</dbReference>
<keyword evidence="7" id="KW-0997">Cell inner membrane</keyword>
<dbReference type="AlphaFoldDB" id="A0A080MLH5"/>
<keyword evidence="11" id="KW-0067">ATP-binding</keyword>
<organism evidence="20 21">
    <name type="scientific">Candidatus Accumulibacter cognatus</name>
    <dbReference type="NCBI Taxonomy" id="2954383"/>
    <lineage>
        <taxon>Bacteria</taxon>
        <taxon>Pseudomonadati</taxon>
        <taxon>Pseudomonadota</taxon>
        <taxon>Betaproteobacteria</taxon>
        <taxon>Candidatus Accumulibacter</taxon>
    </lineage>
</organism>
<evidence type="ECO:0000256" key="1">
    <source>
        <dbReference type="ARBA" id="ARBA00003954"/>
    </source>
</evidence>
<proteinExistence type="inferred from homology"/>
<evidence type="ECO:0000256" key="14">
    <source>
        <dbReference type="ARBA" id="ARBA00022989"/>
    </source>
</evidence>
<feature type="domain" description="Cation-transporting P-type ATPase N-terminal" evidence="19">
    <location>
        <begin position="26"/>
        <end position="101"/>
    </location>
</feature>
<feature type="transmembrane region" description="Helical" evidence="18">
    <location>
        <begin position="799"/>
        <end position="820"/>
    </location>
</feature>
<evidence type="ECO:0000256" key="11">
    <source>
        <dbReference type="ARBA" id="ARBA00022840"/>
    </source>
</evidence>
<evidence type="ECO:0000256" key="15">
    <source>
        <dbReference type="ARBA" id="ARBA00023136"/>
    </source>
</evidence>
<dbReference type="Gene3D" id="1.20.1110.10">
    <property type="entry name" value="Calcium-transporting ATPase, transmembrane domain"/>
    <property type="match status" value="1"/>
</dbReference>
<evidence type="ECO:0000313" key="20">
    <source>
        <dbReference type="EMBL" id="KFB78519.1"/>
    </source>
</evidence>
<dbReference type="SUPFAM" id="SSF81653">
    <property type="entry name" value="Calcium ATPase, transduction domain A"/>
    <property type="match status" value="1"/>
</dbReference>
<evidence type="ECO:0000313" key="21">
    <source>
        <dbReference type="Proteomes" id="UP000021315"/>
    </source>
</evidence>
<keyword evidence="8" id="KW-0597">Phosphoprotein</keyword>
<evidence type="ECO:0000256" key="5">
    <source>
        <dbReference type="ARBA" id="ARBA00013555"/>
    </source>
</evidence>
<keyword evidence="12" id="KW-0460">Magnesium</keyword>
<dbReference type="InterPro" id="IPR023299">
    <property type="entry name" value="ATPase_P-typ_cyto_dom_N"/>
</dbReference>
<evidence type="ECO:0000256" key="6">
    <source>
        <dbReference type="ARBA" id="ARBA00022475"/>
    </source>
</evidence>
<name>A0A080MLH5_9PROT</name>
<dbReference type="EMBL" id="JDST02000003">
    <property type="protein sequence ID" value="KFB78519.1"/>
    <property type="molecule type" value="Genomic_DNA"/>
</dbReference>
<dbReference type="NCBIfam" id="TIGR01494">
    <property type="entry name" value="ATPase_P-type"/>
    <property type="match status" value="2"/>
</dbReference>
<evidence type="ECO:0000256" key="18">
    <source>
        <dbReference type="SAM" id="Phobius"/>
    </source>
</evidence>
<dbReference type="Pfam" id="PF00689">
    <property type="entry name" value="Cation_ATPase_C"/>
    <property type="match status" value="1"/>
</dbReference>
<accession>A0A080MLH5</accession>
<sequence length="865" mass="92774">MDFLSFGGKLAGSRESQAMKDANLQSASARSAGGEAVCRLAFWSAGAHAAAQAEQQLARCGPNVLRGKSEPALIVEFLARFRNPLVLVLLAASGISALTGEEASFLIVVASVTLDFFQEYRAGQAAERLSESVTVRAKVLRNGRETSIAATTVVPGDVIVVAAGDLVPADSVLIEAKDLFVNQSLLTGESFPAEKRAQTPTGASTDPSCASNALFMGTSIISGTGKALVCRTGRSSELGEIGEALGRRAPPTAFEHGTRQFGMLIMRLTVLLVLFVLLVNTLLHRPLLESFLFAIALAVGLTPELLPMIVSVTLSRGALRMAQHEVIVKHLPAIHNLGSMDVLCTDKTGTLTEARIRLERHVNVAGQDSVEVLHLAFLNSFFETGLRSPLDAAILEHQEIDVSAWRKIDEVPFDFERRRVSVLVDDGQHRRLVVKGAPEDILGLSTHCADDSGQLQCLDEQTLARAMAVHDLLAADGFRVLGIAWRDVATEHIHARIDDETELTLAGFAAFLDPPKAGAAAALAALQASGVSVKVVTGDNELVTRHVCAELGLAISGVLLGSEIENLDDPALLARVERVNAFCRVTPAQKNRVILALKAGGHTVGYLGDGVNDAPSLHSADVGISVDSAVDVAKAAAEMILLRHDLGVLHEGVIEGRRTFGNIMKYIMMGTSSNFGNMFSMAGATLFLPFLPMLPVQVLLNNLLYDISEVPIPLDRVDDDYLAQPRHWDMNFIRNFMLAIGPVSSLFDFLTFAALIVLFQAGEGLFRTGWFIESIATQVLVIFVIRTRGAALHSRPNPMLALASLAVVALAFVLPFTPAAAHLGFVAPPPQFFVFVALMTALYLCAVEIVKRAFYRRFGHGPTAS</sequence>
<dbReference type="InterPro" id="IPR008250">
    <property type="entry name" value="ATPase_P-typ_transduc_dom_A_sf"/>
</dbReference>
<dbReference type="InterPro" id="IPR006068">
    <property type="entry name" value="ATPase_P-typ_cation-transptr_C"/>
</dbReference>
<dbReference type="Gene3D" id="3.40.50.1000">
    <property type="entry name" value="HAD superfamily/HAD-like"/>
    <property type="match status" value="1"/>
</dbReference>
<keyword evidence="6" id="KW-1003">Cell membrane</keyword>
<dbReference type="InterPro" id="IPR001757">
    <property type="entry name" value="P_typ_ATPase"/>
</dbReference>
<dbReference type="GO" id="GO:0005524">
    <property type="term" value="F:ATP binding"/>
    <property type="evidence" value="ECO:0007669"/>
    <property type="project" value="UniProtKB-KW"/>
</dbReference>
<dbReference type="Pfam" id="PF13246">
    <property type="entry name" value="Cation_ATPase"/>
    <property type="match status" value="1"/>
</dbReference>
<comment type="similarity">
    <text evidence="3">Belongs to the cation transport ATPase (P-type) (TC 3.A.3) family. Type IIIB subfamily.</text>
</comment>
<dbReference type="SMART" id="SM00831">
    <property type="entry name" value="Cation_ATPase_N"/>
    <property type="match status" value="1"/>
</dbReference>
<keyword evidence="10" id="KW-0547">Nucleotide-binding</keyword>
<dbReference type="NCBIfam" id="TIGR01524">
    <property type="entry name" value="ATPase-IIIB_Mg"/>
    <property type="match status" value="1"/>
</dbReference>
<dbReference type="PROSITE" id="PS00154">
    <property type="entry name" value="ATPASE_E1_E2"/>
    <property type="match status" value="1"/>
</dbReference>
<dbReference type="SFLD" id="SFLDS00003">
    <property type="entry name" value="Haloacid_Dehalogenase"/>
    <property type="match status" value="1"/>
</dbReference>
<evidence type="ECO:0000256" key="17">
    <source>
        <dbReference type="ARBA" id="ARBA00047295"/>
    </source>
</evidence>
<dbReference type="SFLD" id="SFLDF00027">
    <property type="entry name" value="p-type_atpase"/>
    <property type="match status" value="1"/>
</dbReference>
<dbReference type="PRINTS" id="PR01836">
    <property type="entry name" value="MGATPASE"/>
</dbReference>
<protein>
    <recommendedName>
        <fullName evidence="5">Magnesium-transporting ATPase, P-type 1</fullName>
        <ecNumber evidence="4">7.2.2.14</ecNumber>
    </recommendedName>
    <alternativeName>
        <fullName evidence="16">Mg(2+) transport ATPase, P-type 1</fullName>
    </alternativeName>
</protein>
<evidence type="ECO:0000256" key="16">
    <source>
        <dbReference type="ARBA" id="ARBA00029806"/>
    </source>
</evidence>
<dbReference type="InterPro" id="IPR044492">
    <property type="entry name" value="P_typ_ATPase_HD_dom"/>
</dbReference>